<evidence type="ECO:0000256" key="6">
    <source>
        <dbReference type="SAM" id="SignalP"/>
    </source>
</evidence>
<dbReference type="PROSITE" id="PS51257">
    <property type="entry name" value="PROKAR_LIPOPROTEIN"/>
    <property type="match status" value="1"/>
</dbReference>
<keyword evidence="3" id="KW-0472">Membrane</keyword>
<keyword evidence="5" id="KW-0449">Lipoprotein</keyword>
<keyword evidence="1" id="KW-1003">Cell membrane</keyword>
<accession>A0ABT9D9K3</accession>
<dbReference type="Gene3D" id="3.40.190.10">
    <property type="entry name" value="Periplasmic binding protein-like II"/>
    <property type="match status" value="1"/>
</dbReference>
<sequence length="423" mass="44135">MNRRTPATLAVGALALTLAACSSGSTSDPSDTGGASPAAQDVTITYTGFIANGGNEDNLAQIVQAFEAANPGVTVKVTTMAYADYGTALQTDLAAGTASDVFDVEYANYGAYQAEGVLAPIDGVDTSVYTPSLLDAYQTDGTQYALPSSFSDVVLFYNKDLFDAAGLSYPDSSWTWADEQAAAKKLTDTAAGVWGDYQPISYYEFYKALAQNGVPFLSDDGKSVAFDTPAGVEAAQWLIGKSGTTMPTAEQGAGTPDFDTTLFTSGKLAMWHTGIWMFGKAADAGLNWDIAVEPGNTTQASAMFSNALGVSATSKHVKEATAFAAFLSGSQEAAKVRLDAGWELPPISDQSVLSSYLDKGEPANRQAVFDSLDHVALPPTIGEKQNQMVDIVNNQLTEAAAGRMTAAQAVSEAAKQINALLAG</sequence>
<dbReference type="RefSeq" id="WP_304599679.1">
    <property type="nucleotide sequence ID" value="NZ_JAUQYO010000002.1"/>
</dbReference>
<dbReference type="CDD" id="cd13585">
    <property type="entry name" value="PBP2_TMBP_like"/>
    <property type="match status" value="1"/>
</dbReference>
<comment type="caution">
    <text evidence="7">The sequence shown here is derived from an EMBL/GenBank/DDBJ whole genome shotgun (WGS) entry which is preliminary data.</text>
</comment>
<dbReference type="Pfam" id="PF13416">
    <property type="entry name" value="SBP_bac_8"/>
    <property type="match status" value="1"/>
</dbReference>
<dbReference type="InterPro" id="IPR050490">
    <property type="entry name" value="Bact_solute-bd_prot1"/>
</dbReference>
<keyword evidence="8" id="KW-1185">Reference proteome</keyword>
<proteinExistence type="predicted"/>
<evidence type="ECO:0000256" key="2">
    <source>
        <dbReference type="ARBA" id="ARBA00022729"/>
    </source>
</evidence>
<evidence type="ECO:0000256" key="5">
    <source>
        <dbReference type="ARBA" id="ARBA00023288"/>
    </source>
</evidence>
<dbReference type="SUPFAM" id="SSF53850">
    <property type="entry name" value="Periplasmic binding protein-like II"/>
    <property type="match status" value="1"/>
</dbReference>
<dbReference type="PANTHER" id="PTHR43649">
    <property type="entry name" value="ARABINOSE-BINDING PROTEIN-RELATED"/>
    <property type="match status" value="1"/>
</dbReference>
<keyword evidence="4" id="KW-0564">Palmitate</keyword>
<organism evidence="7 8">
    <name type="scientific">Actinotalea lenta</name>
    <dbReference type="NCBI Taxonomy" id="3064654"/>
    <lineage>
        <taxon>Bacteria</taxon>
        <taxon>Bacillati</taxon>
        <taxon>Actinomycetota</taxon>
        <taxon>Actinomycetes</taxon>
        <taxon>Micrococcales</taxon>
        <taxon>Cellulomonadaceae</taxon>
        <taxon>Actinotalea</taxon>
    </lineage>
</organism>
<name>A0ABT9D9K3_9CELL</name>
<evidence type="ECO:0000256" key="4">
    <source>
        <dbReference type="ARBA" id="ARBA00023139"/>
    </source>
</evidence>
<evidence type="ECO:0000256" key="1">
    <source>
        <dbReference type="ARBA" id="ARBA00022475"/>
    </source>
</evidence>
<dbReference type="InterPro" id="IPR006059">
    <property type="entry name" value="SBP"/>
</dbReference>
<evidence type="ECO:0000256" key="3">
    <source>
        <dbReference type="ARBA" id="ARBA00023136"/>
    </source>
</evidence>
<dbReference type="PANTHER" id="PTHR43649:SF33">
    <property type="entry name" value="POLYGALACTURONAN_RHAMNOGALACTURONAN-BINDING PROTEIN YTCQ"/>
    <property type="match status" value="1"/>
</dbReference>
<gene>
    <name evidence="7" type="ORF">Q6348_02115</name>
</gene>
<reference evidence="7 8" key="1">
    <citation type="submission" date="2023-07" db="EMBL/GenBank/DDBJ databases">
        <title>Description of novel actinomycetes strains, isolated from tidal flat sediment.</title>
        <authorList>
            <person name="Lu C."/>
        </authorList>
    </citation>
    <scope>NUCLEOTIDE SEQUENCE [LARGE SCALE GENOMIC DNA]</scope>
    <source>
        <strain evidence="7 8">SYSU T00b441</strain>
    </source>
</reference>
<dbReference type="Proteomes" id="UP001232536">
    <property type="component" value="Unassembled WGS sequence"/>
</dbReference>
<evidence type="ECO:0000313" key="8">
    <source>
        <dbReference type="Proteomes" id="UP001232536"/>
    </source>
</evidence>
<protein>
    <submittedName>
        <fullName evidence="7">Sugar ABC transporter substrate-binding protein</fullName>
    </submittedName>
</protein>
<feature type="chain" id="PRO_5046706084" evidence="6">
    <location>
        <begin position="28"/>
        <end position="423"/>
    </location>
</feature>
<dbReference type="EMBL" id="JAUQYP010000001">
    <property type="protein sequence ID" value="MDO8105986.1"/>
    <property type="molecule type" value="Genomic_DNA"/>
</dbReference>
<feature type="signal peptide" evidence="6">
    <location>
        <begin position="1"/>
        <end position="27"/>
    </location>
</feature>
<evidence type="ECO:0000313" key="7">
    <source>
        <dbReference type="EMBL" id="MDO8105986.1"/>
    </source>
</evidence>
<keyword evidence="2 6" id="KW-0732">Signal</keyword>